<evidence type="ECO:0000256" key="6">
    <source>
        <dbReference type="SAM" id="Phobius"/>
    </source>
</evidence>
<keyword evidence="4 6" id="KW-1133">Transmembrane helix</keyword>
<evidence type="ECO:0000256" key="4">
    <source>
        <dbReference type="ARBA" id="ARBA00022989"/>
    </source>
</evidence>
<feature type="transmembrane region" description="Helical" evidence="6">
    <location>
        <begin position="18"/>
        <end position="41"/>
    </location>
</feature>
<evidence type="ECO:0000256" key="2">
    <source>
        <dbReference type="ARBA" id="ARBA00022448"/>
    </source>
</evidence>
<dbReference type="InterPro" id="IPR011701">
    <property type="entry name" value="MFS"/>
</dbReference>
<evidence type="ECO:0000313" key="9">
    <source>
        <dbReference type="Proteomes" id="UP001281447"/>
    </source>
</evidence>
<dbReference type="InterPro" id="IPR036259">
    <property type="entry name" value="MFS_trans_sf"/>
</dbReference>
<comment type="caution">
    <text evidence="8">The sequence shown here is derived from an EMBL/GenBank/DDBJ whole genome shotgun (WGS) entry which is preliminary data.</text>
</comment>
<keyword evidence="3 6" id="KW-0812">Transmembrane</keyword>
<feature type="domain" description="Major facilitator superfamily (MFS) profile" evidence="7">
    <location>
        <begin position="19"/>
        <end position="140"/>
    </location>
</feature>
<keyword evidence="5 6" id="KW-0472">Membrane</keyword>
<dbReference type="PANTHER" id="PTHR23501:SF191">
    <property type="entry name" value="VACUOLAR BASIC AMINO ACID TRANSPORTER 4"/>
    <property type="match status" value="1"/>
</dbReference>
<sequence length="140" mass="14900">MEELCNDQDNCKQTRRPIVLASIMLSMFLSAIEATIVSTAMPGIVADLGGFSLYSWVFSAYLLTNAATMLIFGKLSDIFGRKPIFMIGVSLFIVGSVLSGVSSSMKMLVGARFVQGFGAGALMPIATTMVGGYVYEGTKS</sequence>
<dbReference type="PROSITE" id="PS50850">
    <property type="entry name" value="MFS"/>
    <property type="match status" value="1"/>
</dbReference>
<feature type="transmembrane region" description="Helical" evidence="6">
    <location>
        <begin position="53"/>
        <end position="72"/>
    </location>
</feature>
<evidence type="ECO:0000256" key="5">
    <source>
        <dbReference type="ARBA" id="ARBA00023136"/>
    </source>
</evidence>
<evidence type="ECO:0000256" key="3">
    <source>
        <dbReference type="ARBA" id="ARBA00022692"/>
    </source>
</evidence>
<evidence type="ECO:0000259" key="7">
    <source>
        <dbReference type="PROSITE" id="PS50850"/>
    </source>
</evidence>
<accession>A0ABU5CC51</accession>
<dbReference type="Proteomes" id="UP001281447">
    <property type="component" value="Unassembled WGS sequence"/>
</dbReference>
<proteinExistence type="predicted"/>
<dbReference type="PANTHER" id="PTHR23501">
    <property type="entry name" value="MAJOR FACILITATOR SUPERFAMILY"/>
    <property type="match status" value="1"/>
</dbReference>
<gene>
    <name evidence="8" type="ORF">RWE15_20110</name>
</gene>
<reference evidence="8 9" key="1">
    <citation type="submission" date="2023-10" db="EMBL/GenBank/DDBJ databases">
        <title>Virgibacillus halophilus 5B73C genome.</title>
        <authorList>
            <person name="Miliotis G."/>
            <person name="Sengupta P."/>
            <person name="Hameed A."/>
            <person name="Chuvochina M."/>
            <person name="Mcdonagh F."/>
            <person name="Simpson A.C."/>
            <person name="Singh N.K."/>
            <person name="Rekha P.D."/>
            <person name="Raman K."/>
            <person name="Hugenholtz P."/>
            <person name="Venkateswaran K."/>
        </authorList>
    </citation>
    <scope>NUCLEOTIDE SEQUENCE [LARGE SCALE GENOMIC DNA]</scope>
    <source>
        <strain evidence="8 9">5B73C</strain>
    </source>
</reference>
<dbReference type="InterPro" id="IPR020846">
    <property type="entry name" value="MFS_dom"/>
</dbReference>
<organism evidence="8 9">
    <name type="scientific">Tigheibacillus halophilus</name>
    <dbReference type="NCBI Taxonomy" id="361280"/>
    <lineage>
        <taxon>Bacteria</taxon>
        <taxon>Bacillati</taxon>
        <taxon>Bacillota</taxon>
        <taxon>Bacilli</taxon>
        <taxon>Bacillales</taxon>
        <taxon>Bacillaceae</taxon>
        <taxon>Tigheibacillus</taxon>
    </lineage>
</organism>
<dbReference type="Pfam" id="PF07690">
    <property type="entry name" value="MFS_1"/>
    <property type="match status" value="1"/>
</dbReference>
<feature type="transmembrane region" description="Helical" evidence="6">
    <location>
        <begin position="84"/>
        <end position="101"/>
    </location>
</feature>
<protein>
    <submittedName>
        <fullName evidence="8">MFS transporter</fullName>
    </submittedName>
</protein>
<keyword evidence="9" id="KW-1185">Reference proteome</keyword>
<evidence type="ECO:0000313" key="8">
    <source>
        <dbReference type="EMBL" id="MDY0396232.1"/>
    </source>
</evidence>
<name>A0ABU5CC51_9BACI</name>
<feature type="transmembrane region" description="Helical" evidence="6">
    <location>
        <begin position="113"/>
        <end position="135"/>
    </location>
</feature>
<dbReference type="EMBL" id="JAWDIP010000004">
    <property type="protein sequence ID" value="MDY0396232.1"/>
    <property type="molecule type" value="Genomic_DNA"/>
</dbReference>
<dbReference type="Gene3D" id="1.20.1720.10">
    <property type="entry name" value="Multidrug resistance protein D"/>
    <property type="match status" value="1"/>
</dbReference>
<evidence type="ECO:0000256" key="1">
    <source>
        <dbReference type="ARBA" id="ARBA00004651"/>
    </source>
</evidence>
<comment type="subcellular location">
    <subcellularLocation>
        <location evidence="1">Cell membrane</location>
        <topology evidence="1">Multi-pass membrane protein</topology>
    </subcellularLocation>
</comment>
<keyword evidence="2" id="KW-0813">Transport</keyword>
<dbReference type="SUPFAM" id="SSF103473">
    <property type="entry name" value="MFS general substrate transporter"/>
    <property type="match status" value="1"/>
</dbReference>